<keyword evidence="5 6" id="KW-0472">Membrane</keyword>
<comment type="subcellular location">
    <subcellularLocation>
        <location evidence="1">Cell membrane</location>
        <topology evidence="1">Multi-pass membrane protein</topology>
    </subcellularLocation>
</comment>
<dbReference type="Proteomes" id="UP000520198">
    <property type="component" value="Unassembled WGS sequence"/>
</dbReference>
<keyword evidence="9" id="KW-1185">Reference proteome</keyword>
<feature type="transmembrane region" description="Helical" evidence="6">
    <location>
        <begin position="110"/>
        <end position="130"/>
    </location>
</feature>
<accession>A0A7Y6UMZ7</accession>
<organism evidence="8 9">
    <name type="scientific">Ensifer oleiphilus</name>
    <dbReference type="NCBI Taxonomy" id="2742698"/>
    <lineage>
        <taxon>Bacteria</taxon>
        <taxon>Pseudomonadati</taxon>
        <taxon>Pseudomonadota</taxon>
        <taxon>Alphaproteobacteria</taxon>
        <taxon>Hyphomicrobiales</taxon>
        <taxon>Rhizobiaceae</taxon>
        <taxon>Sinorhizobium/Ensifer group</taxon>
        <taxon>Ensifer</taxon>
    </lineage>
</organism>
<feature type="transmembrane region" description="Helical" evidence="6">
    <location>
        <begin position="150"/>
        <end position="170"/>
    </location>
</feature>
<gene>
    <name evidence="8" type="ORF">HT585_13775</name>
</gene>
<dbReference type="SUPFAM" id="SSF81342">
    <property type="entry name" value="Transmembrane di-heme cytochromes"/>
    <property type="match status" value="1"/>
</dbReference>
<dbReference type="InterPro" id="IPR051542">
    <property type="entry name" value="Hydrogenase_cytochrome"/>
</dbReference>
<dbReference type="Gene3D" id="1.20.950.20">
    <property type="entry name" value="Transmembrane di-heme cytochromes, Chain C"/>
    <property type="match status" value="1"/>
</dbReference>
<keyword evidence="4 6" id="KW-1133">Transmembrane helix</keyword>
<feature type="transmembrane region" description="Helical" evidence="6">
    <location>
        <begin position="50"/>
        <end position="69"/>
    </location>
</feature>
<evidence type="ECO:0000256" key="1">
    <source>
        <dbReference type="ARBA" id="ARBA00004651"/>
    </source>
</evidence>
<dbReference type="AlphaFoldDB" id="A0A7Y6UMZ7"/>
<keyword evidence="3 6" id="KW-0812">Transmembrane</keyword>
<dbReference type="PANTHER" id="PTHR30485">
    <property type="entry name" value="NI/FE-HYDROGENASE 1 B-TYPE CYTOCHROME SUBUNIT"/>
    <property type="match status" value="1"/>
</dbReference>
<name>A0A7Y6UMZ7_9HYPH</name>
<evidence type="ECO:0000313" key="9">
    <source>
        <dbReference type="Proteomes" id="UP000520198"/>
    </source>
</evidence>
<dbReference type="GO" id="GO:0005886">
    <property type="term" value="C:plasma membrane"/>
    <property type="evidence" value="ECO:0007669"/>
    <property type="project" value="UniProtKB-SubCell"/>
</dbReference>
<comment type="caution">
    <text evidence="8">The sequence shown here is derived from an EMBL/GenBank/DDBJ whole genome shotgun (WGS) entry which is preliminary data.</text>
</comment>
<proteinExistence type="predicted"/>
<evidence type="ECO:0000256" key="4">
    <source>
        <dbReference type="ARBA" id="ARBA00022989"/>
    </source>
</evidence>
<reference evidence="8 9" key="1">
    <citation type="submission" date="2020-06" db="EMBL/GenBank/DDBJ databases">
        <authorList>
            <person name="Grouzdev D.S."/>
        </authorList>
    </citation>
    <scope>NUCLEOTIDE SEQUENCE [LARGE SCALE GENOMIC DNA]</scope>
    <source>
        <strain evidence="8 9">HO-A22</strain>
    </source>
</reference>
<dbReference type="EMBL" id="JABWDU010000003">
    <property type="protein sequence ID" value="NVD39931.1"/>
    <property type="molecule type" value="Genomic_DNA"/>
</dbReference>
<evidence type="ECO:0000256" key="5">
    <source>
        <dbReference type="ARBA" id="ARBA00023136"/>
    </source>
</evidence>
<evidence type="ECO:0000256" key="3">
    <source>
        <dbReference type="ARBA" id="ARBA00022692"/>
    </source>
</evidence>
<sequence length="188" mass="21272">MAPDEFAPLNTGRDQRPVRVKVWDPVVRIFHWCLVGMFTFSFLTGDEWKAAHVLSGYIILGIISVRVLWGIVGSEHARFANFIYAPHVVARFLFDTARLRAKRYLGHNPAGGAMVIALLSMVTCIGLTGYMMTTDVFWGMEWVEDVHKTLVYLTIALVCLHVVGVILASLEHRENLVISMITGWKRRN</sequence>
<evidence type="ECO:0000259" key="7">
    <source>
        <dbReference type="Pfam" id="PF01292"/>
    </source>
</evidence>
<dbReference type="InterPro" id="IPR016174">
    <property type="entry name" value="Di-haem_cyt_TM"/>
</dbReference>
<dbReference type="InterPro" id="IPR011577">
    <property type="entry name" value="Cyt_b561_bac/Ni-Hgenase"/>
</dbReference>
<evidence type="ECO:0000256" key="2">
    <source>
        <dbReference type="ARBA" id="ARBA00022475"/>
    </source>
</evidence>
<dbReference type="Pfam" id="PF01292">
    <property type="entry name" value="Ni_hydr_CYTB"/>
    <property type="match status" value="1"/>
</dbReference>
<feature type="domain" description="Cytochrome b561 bacterial/Ni-hydrogenase" evidence="7">
    <location>
        <begin position="22"/>
        <end position="183"/>
    </location>
</feature>
<evidence type="ECO:0000256" key="6">
    <source>
        <dbReference type="SAM" id="Phobius"/>
    </source>
</evidence>
<keyword evidence="2" id="KW-1003">Cell membrane</keyword>
<dbReference type="GO" id="GO:0009055">
    <property type="term" value="F:electron transfer activity"/>
    <property type="evidence" value="ECO:0007669"/>
    <property type="project" value="InterPro"/>
</dbReference>
<dbReference type="GO" id="GO:0022904">
    <property type="term" value="P:respiratory electron transport chain"/>
    <property type="evidence" value="ECO:0007669"/>
    <property type="project" value="InterPro"/>
</dbReference>
<dbReference type="GO" id="GO:0020037">
    <property type="term" value="F:heme binding"/>
    <property type="evidence" value="ECO:0007669"/>
    <property type="project" value="TreeGrafter"/>
</dbReference>
<evidence type="ECO:0000313" key="8">
    <source>
        <dbReference type="EMBL" id="NVD39931.1"/>
    </source>
</evidence>
<dbReference type="PANTHER" id="PTHR30485:SF2">
    <property type="entry name" value="BLL0597 PROTEIN"/>
    <property type="match status" value="1"/>
</dbReference>
<protein>
    <submittedName>
        <fullName evidence="8">Cytochrome b/b6 domain-containing protein</fullName>
    </submittedName>
</protein>